<name>A0A6J5NB83_9CAUD</name>
<protein>
    <recommendedName>
        <fullName evidence="2">Major capsid protein</fullName>
    </recommendedName>
</protein>
<dbReference type="EMBL" id="LR796630">
    <property type="protein sequence ID" value="CAB4155882.1"/>
    <property type="molecule type" value="Genomic_DNA"/>
</dbReference>
<organism evidence="1">
    <name type="scientific">uncultured Caudovirales phage</name>
    <dbReference type="NCBI Taxonomy" id="2100421"/>
    <lineage>
        <taxon>Viruses</taxon>
        <taxon>Duplodnaviria</taxon>
        <taxon>Heunggongvirae</taxon>
        <taxon>Uroviricota</taxon>
        <taxon>Caudoviricetes</taxon>
        <taxon>Peduoviridae</taxon>
        <taxon>Maltschvirus</taxon>
        <taxon>Maltschvirus maltsch</taxon>
    </lineage>
</organism>
<accession>A0A6J5NB83</accession>
<gene>
    <name evidence="1" type="ORF">UFOVP674_36</name>
</gene>
<sequence length="332" mass="35219">MPALFERSQVGKREDLADYISLVDARDTPIVSMIPKGNKPGNTLLQWQADNMPSAVTTGSVDGVDVSSYENLDSGRAILSNHIQVFQRAIRVSPLAVDVSVVAGLRDQLAGMVAKGIKLTKRDMEATVSSNNDAQADNGTNPYLTKALGTFISTSGGSTLQVPSAYRTPSASINTTATANLAESNIQAVLTSIYGQTGQFKEYDTVVGTNLKRAFSNLLFTTTLSTTSTVGVTGSGGTAIRTFNRDANSDAYIASVDIFEGDFGRMKLHPSLFMPDADNGYVLDMELLELRYTNLPEVTELPDAGGGPARLIKAVAGLVVKNPLGLGKFDPA</sequence>
<reference evidence="1" key="1">
    <citation type="submission" date="2020-04" db="EMBL/GenBank/DDBJ databases">
        <authorList>
            <person name="Chiriac C."/>
            <person name="Salcher M."/>
            <person name="Ghai R."/>
            <person name="Kavagutti S V."/>
        </authorList>
    </citation>
    <scope>NUCLEOTIDE SEQUENCE</scope>
</reference>
<evidence type="ECO:0008006" key="2">
    <source>
        <dbReference type="Google" id="ProtNLM"/>
    </source>
</evidence>
<dbReference type="Pfam" id="PF17236">
    <property type="entry name" value="SU10_MCP"/>
    <property type="match status" value="1"/>
</dbReference>
<evidence type="ECO:0000313" key="1">
    <source>
        <dbReference type="EMBL" id="CAB4155882.1"/>
    </source>
</evidence>
<dbReference type="InterPro" id="IPR035198">
    <property type="entry name" value="SU10_MCP"/>
</dbReference>
<proteinExistence type="predicted"/>